<protein>
    <recommendedName>
        <fullName evidence="7">Disease resistance N-terminal domain-containing protein</fullName>
    </recommendedName>
</protein>
<dbReference type="Proteomes" id="UP001054889">
    <property type="component" value="Unassembled WGS sequence"/>
</dbReference>
<dbReference type="Gene3D" id="1.20.5.4130">
    <property type="match status" value="1"/>
</dbReference>
<evidence type="ECO:0000313" key="9">
    <source>
        <dbReference type="Proteomes" id="UP001054889"/>
    </source>
</evidence>
<feature type="region of interest" description="Disordered" evidence="6">
    <location>
        <begin position="144"/>
        <end position="163"/>
    </location>
</feature>
<feature type="domain" description="Disease resistance N-terminal" evidence="7">
    <location>
        <begin position="12"/>
        <end position="87"/>
    </location>
</feature>
<accession>A0AAV5FNA8</accession>
<dbReference type="CDD" id="cd14798">
    <property type="entry name" value="RX-CC_like"/>
    <property type="match status" value="1"/>
</dbReference>
<evidence type="ECO:0000256" key="6">
    <source>
        <dbReference type="SAM" id="MobiDB-lite"/>
    </source>
</evidence>
<keyword evidence="3" id="KW-0677">Repeat</keyword>
<dbReference type="GO" id="GO:0000166">
    <property type="term" value="F:nucleotide binding"/>
    <property type="evidence" value="ECO:0007669"/>
    <property type="project" value="UniProtKB-KW"/>
</dbReference>
<dbReference type="Pfam" id="PF18052">
    <property type="entry name" value="Rx_N"/>
    <property type="match status" value="1"/>
</dbReference>
<comment type="similarity">
    <text evidence="1">Belongs to the disease resistance NB-LRR family.</text>
</comment>
<keyword evidence="4" id="KW-0547">Nucleotide-binding</keyword>
<evidence type="ECO:0000313" key="8">
    <source>
        <dbReference type="EMBL" id="GJN36203.1"/>
    </source>
</evidence>
<name>A0AAV5FNA8_ELECO</name>
<keyword evidence="9" id="KW-1185">Reference proteome</keyword>
<comment type="caution">
    <text evidence="8">The sequence shown here is derived from an EMBL/GenBank/DDBJ whole genome shotgun (WGS) entry which is preliminary data.</text>
</comment>
<dbReference type="PANTHER" id="PTHR19338:SF40">
    <property type="entry name" value="OS06G0314450 PROTEIN"/>
    <property type="match status" value="1"/>
</dbReference>
<evidence type="ECO:0000256" key="1">
    <source>
        <dbReference type="ARBA" id="ARBA00008894"/>
    </source>
</evidence>
<dbReference type="InterPro" id="IPR041118">
    <property type="entry name" value="Rx_N"/>
</dbReference>
<dbReference type="GO" id="GO:0006952">
    <property type="term" value="P:defense response"/>
    <property type="evidence" value="ECO:0007669"/>
    <property type="project" value="UniProtKB-KW"/>
</dbReference>
<organism evidence="8 9">
    <name type="scientific">Eleusine coracana subsp. coracana</name>
    <dbReference type="NCBI Taxonomy" id="191504"/>
    <lineage>
        <taxon>Eukaryota</taxon>
        <taxon>Viridiplantae</taxon>
        <taxon>Streptophyta</taxon>
        <taxon>Embryophyta</taxon>
        <taxon>Tracheophyta</taxon>
        <taxon>Spermatophyta</taxon>
        <taxon>Magnoliopsida</taxon>
        <taxon>Liliopsida</taxon>
        <taxon>Poales</taxon>
        <taxon>Poaceae</taxon>
        <taxon>PACMAD clade</taxon>
        <taxon>Chloridoideae</taxon>
        <taxon>Cynodonteae</taxon>
        <taxon>Eleusininae</taxon>
        <taxon>Eleusine</taxon>
    </lineage>
</organism>
<sequence length="320" mass="36292">MVEPAVGAVNLLLGVIRSEARLLRGVRADVQFIQEEMESMKSFLAHLSRTAPPTGEHNEQVRTWMDQVRRLAIDCSGCIDVYMYRGNPDIHRARGGLRRYYTLLWLPWFLRKMWAQHCAATRLRELKDRARDIADRRSRYGVEIPASSSGFGGPGNMPGENEQDGDLEIIQATTATTTGHSEDARALAHGALSVAATHFKRKVIFVDIPGGVENIYSQTVQVEDILSYILTGLELEKSNSHQQGTIQGGREEENKYRLHYWCNRGTTGDIHYDDKRKKVTLGIRKIIKEMEVDDKITKIKSEIHQMDDQLQKLEDDFAGP</sequence>
<evidence type="ECO:0000256" key="3">
    <source>
        <dbReference type="ARBA" id="ARBA00022737"/>
    </source>
</evidence>
<keyword evidence="2" id="KW-0433">Leucine-rich repeat</keyword>
<evidence type="ECO:0000256" key="2">
    <source>
        <dbReference type="ARBA" id="ARBA00022614"/>
    </source>
</evidence>
<evidence type="ECO:0000259" key="7">
    <source>
        <dbReference type="Pfam" id="PF18052"/>
    </source>
</evidence>
<keyword evidence="5" id="KW-0611">Plant defense</keyword>
<reference evidence="8" key="1">
    <citation type="journal article" date="2018" name="DNA Res.">
        <title>Multiple hybrid de novo genome assembly of finger millet, an orphan allotetraploid crop.</title>
        <authorList>
            <person name="Hatakeyama M."/>
            <person name="Aluri S."/>
            <person name="Balachadran M.T."/>
            <person name="Sivarajan S.R."/>
            <person name="Patrignani A."/>
            <person name="Gruter S."/>
            <person name="Poveda L."/>
            <person name="Shimizu-Inatsugi R."/>
            <person name="Baeten J."/>
            <person name="Francoijs K.J."/>
            <person name="Nataraja K.N."/>
            <person name="Reddy Y.A.N."/>
            <person name="Phadnis S."/>
            <person name="Ravikumar R.L."/>
            <person name="Schlapbach R."/>
            <person name="Sreeman S.M."/>
            <person name="Shimizu K.K."/>
        </authorList>
    </citation>
    <scope>NUCLEOTIDE SEQUENCE</scope>
</reference>
<reference evidence="8" key="2">
    <citation type="submission" date="2021-12" db="EMBL/GenBank/DDBJ databases">
        <title>Resequencing data analysis of finger millet.</title>
        <authorList>
            <person name="Hatakeyama M."/>
            <person name="Aluri S."/>
            <person name="Balachadran M.T."/>
            <person name="Sivarajan S.R."/>
            <person name="Poveda L."/>
            <person name="Shimizu-Inatsugi R."/>
            <person name="Schlapbach R."/>
            <person name="Sreeman S.M."/>
            <person name="Shimizu K.K."/>
        </authorList>
    </citation>
    <scope>NUCLEOTIDE SEQUENCE</scope>
</reference>
<dbReference type="InterPro" id="IPR038005">
    <property type="entry name" value="RX-like_CC"/>
</dbReference>
<evidence type="ECO:0000256" key="4">
    <source>
        <dbReference type="ARBA" id="ARBA00022741"/>
    </source>
</evidence>
<dbReference type="EMBL" id="BQKI01000088">
    <property type="protein sequence ID" value="GJN36203.1"/>
    <property type="molecule type" value="Genomic_DNA"/>
</dbReference>
<dbReference type="PANTHER" id="PTHR19338">
    <property type="entry name" value="TRANSLOCASE OF INNER MITOCHONDRIAL MEMBRANE 13 HOMOLOG"/>
    <property type="match status" value="1"/>
</dbReference>
<evidence type="ECO:0000256" key="5">
    <source>
        <dbReference type="ARBA" id="ARBA00022821"/>
    </source>
</evidence>
<proteinExistence type="inferred from homology"/>
<dbReference type="AlphaFoldDB" id="A0AAV5FNA8"/>
<gene>
    <name evidence="8" type="primary">gb25043</name>
    <name evidence="8" type="ORF">PR202_gb25043</name>
</gene>